<name>A0ABM1SV99_LIMPO</name>
<dbReference type="InterPro" id="IPR001577">
    <property type="entry name" value="Peptidase_M8"/>
</dbReference>
<dbReference type="GeneID" id="111086944"/>
<dbReference type="PANTHER" id="PTHR10942:SF6">
    <property type="entry name" value="CILIATED LEFT-RIGHT ORGANIZER METALLOPEPTIDASE"/>
    <property type="match status" value="1"/>
</dbReference>
<evidence type="ECO:0000256" key="4">
    <source>
        <dbReference type="ARBA" id="ARBA00022801"/>
    </source>
</evidence>
<evidence type="ECO:0000256" key="3">
    <source>
        <dbReference type="ARBA" id="ARBA00022723"/>
    </source>
</evidence>
<dbReference type="Pfam" id="PF01457">
    <property type="entry name" value="Peptidase_M8"/>
    <property type="match status" value="1"/>
</dbReference>
<dbReference type="PANTHER" id="PTHR10942">
    <property type="entry name" value="LEISHMANOLYSIN-LIKE PEPTIDASE"/>
    <property type="match status" value="1"/>
</dbReference>
<evidence type="ECO:0000256" key="2">
    <source>
        <dbReference type="ARBA" id="ARBA00022670"/>
    </source>
</evidence>
<evidence type="ECO:0000313" key="8">
    <source>
        <dbReference type="Proteomes" id="UP000694941"/>
    </source>
</evidence>
<evidence type="ECO:0000256" key="6">
    <source>
        <dbReference type="ARBA" id="ARBA00023049"/>
    </source>
</evidence>
<dbReference type="RefSeq" id="XP_022247555.1">
    <property type="nucleotide sequence ID" value="XM_022391847.1"/>
</dbReference>
<accession>A0ABM1SV99</accession>
<dbReference type="EC" id="3.4.24.-" evidence="7"/>
<evidence type="ECO:0000256" key="1">
    <source>
        <dbReference type="ARBA" id="ARBA00005860"/>
    </source>
</evidence>
<proteinExistence type="inferred from homology"/>
<dbReference type="PRINTS" id="PR00782">
    <property type="entry name" value="LSHMANOLYSIN"/>
</dbReference>
<sequence>MNNRFILQLLETAIHELIHALGFSQDLRSKFRDCSDTALQDQQCPLWKRTVVMDLFGVPRVVLPSVVNFTKQHYNCDITDFGAPLDKLPDGSGGSHWDPLMMYGSMMTPKIGEAGFVSLDVMTAALLADSGWYKVNFTAVDSYVWGKDQGCQFGLPSSCSSTSVERQTSLLCNPSSVQEGCDFLHRTVTTCQKLSPSHECGIFKPNVTLKE</sequence>
<reference evidence="9" key="1">
    <citation type="submission" date="2025-08" db="UniProtKB">
        <authorList>
            <consortium name="RefSeq"/>
        </authorList>
    </citation>
    <scope>IDENTIFICATION</scope>
    <source>
        <tissue evidence="9">Muscle</tissue>
    </source>
</reference>
<evidence type="ECO:0000313" key="9">
    <source>
        <dbReference type="RefSeq" id="XP_022247555.1"/>
    </source>
</evidence>
<evidence type="ECO:0000256" key="7">
    <source>
        <dbReference type="RuleBase" id="RU366077"/>
    </source>
</evidence>
<keyword evidence="3 7" id="KW-0479">Metal-binding</keyword>
<gene>
    <name evidence="9" type="primary">LOC111086944</name>
</gene>
<keyword evidence="6 7" id="KW-0482">Metalloprotease</keyword>
<organism evidence="8 9">
    <name type="scientific">Limulus polyphemus</name>
    <name type="common">Atlantic horseshoe crab</name>
    <dbReference type="NCBI Taxonomy" id="6850"/>
    <lineage>
        <taxon>Eukaryota</taxon>
        <taxon>Metazoa</taxon>
        <taxon>Ecdysozoa</taxon>
        <taxon>Arthropoda</taxon>
        <taxon>Chelicerata</taxon>
        <taxon>Merostomata</taxon>
        <taxon>Xiphosura</taxon>
        <taxon>Limulidae</taxon>
        <taxon>Limulus</taxon>
    </lineage>
</organism>
<keyword evidence="2 7" id="KW-0645">Protease</keyword>
<comment type="cofactor">
    <cofactor evidence="7">
        <name>Zn(2+)</name>
        <dbReference type="ChEBI" id="CHEBI:29105"/>
    </cofactor>
    <text evidence="7">Binds 1 zinc ion per subunit.</text>
</comment>
<dbReference type="Proteomes" id="UP000694941">
    <property type="component" value="Unplaced"/>
</dbReference>
<keyword evidence="5 7" id="KW-0862">Zinc</keyword>
<comment type="similarity">
    <text evidence="1 7">Belongs to the peptidase M8 family.</text>
</comment>
<evidence type="ECO:0000256" key="5">
    <source>
        <dbReference type="ARBA" id="ARBA00022833"/>
    </source>
</evidence>
<keyword evidence="4 7" id="KW-0378">Hydrolase</keyword>
<protein>
    <recommendedName>
        <fullName evidence="7">Leishmanolysin-like peptidase</fullName>
        <ecNumber evidence="7">3.4.24.-</ecNumber>
    </recommendedName>
</protein>
<dbReference type="Gene3D" id="3.90.132.10">
    <property type="entry name" value="Leishmanolysin , domain 2"/>
    <property type="match status" value="1"/>
</dbReference>
<dbReference type="SUPFAM" id="SSF55486">
    <property type="entry name" value="Metalloproteases ('zincins'), catalytic domain"/>
    <property type="match status" value="1"/>
</dbReference>
<keyword evidence="8" id="KW-1185">Reference proteome</keyword>